<evidence type="ECO:0000256" key="3">
    <source>
        <dbReference type="ARBA" id="ARBA00022481"/>
    </source>
</evidence>
<dbReference type="SUPFAM" id="SSF52799">
    <property type="entry name" value="(Phosphotyrosine protein) phosphatases II"/>
    <property type="match status" value="1"/>
</dbReference>
<dbReference type="Pfam" id="PF22784">
    <property type="entry name" value="PTP-SAK"/>
    <property type="match status" value="1"/>
</dbReference>
<dbReference type="InterPro" id="IPR057023">
    <property type="entry name" value="PTP-SAK"/>
</dbReference>
<evidence type="ECO:0000313" key="12">
    <source>
        <dbReference type="EMBL" id="CAD9367183.1"/>
    </source>
</evidence>
<dbReference type="GO" id="GO:0005737">
    <property type="term" value="C:cytoplasm"/>
    <property type="evidence" value="ECO:0007669"/>
    <property type="project" value="UniProtKB-ARBA"/>
</dbReference>
<feature type="domain" description="Tyrosine-protein phosphatase" evidence="10">
    <location>
        <begin position="2"/>
        <end position="159"/>
    </location>
</feature>
<dbReference type="AlphaFoldDB" id="A0A7S2AGP4"/>
<evidence type="ECO:0000256" key="7">
    <source>
        <dbReference type="ARBA" id="ARBA00023288"/>
    </source>
</evidence>
<keyword evidence="4" id="KW-0378">Hydrolase</keyword>
<dbReference type="GO" id="GO:0004725">
    <property type="term" value="F:protein tyrosine phosphatase activity"/>
    <property type="evidence" value="ECO:0007669"/>
    <property type="project" value="UniProtKB-EC"/>
</dbReference>
<dbReference type="CDD" id="cd14500">
    <property type="entry name" value="PTP-IVa"/>
    <property type="match status" value="1"/>
</dbReference>
<dbReference type="InterPro" id="IPR000387">
    <property type="entry name" value="Tyr_Pase_dom"/>
</dbReference>
<keyword evidence="8" id="KW-0636">Prenylation</keyword>
<organism evidence="12">
    <name type="scientific">Alexandrium andersonii</name>
    <dbReference type="NCBI Taxonomy" id="327968"/>
    <lineage>
        <taxon>Eukaryota</taxon>
        <taxon>Sar</taxon>
        <taxon>Alveolata</taxon>
        <taxon>Dinophyceae</taxon>
        <taxon>Gonyaulacales</taxon>
        <taxon>Pyrocystaceae</taxon>
        <taxon>Alexandrium</taxon>
    </lineage>
</organism>
<evidence type="ECO:0000256" key="1">
    <source>
        <dbReference type="ARBA" id="ARBA00009580"/>
    </source>
</evidence>
<dbReference type="FunFam" id="3.90.190.10:FF:000086">
    <property type="entry name" value="Protein tyrosine phosphatase-like protein"/>
    <property type="match status" value="1"/>
</dbReference>
<sequence>MVPDLRLIEYGKFRIIIMDAPSDANSGVYVKELKALGVTDVVRTCEPTYSTERFEKEGIQVHEMTFADGAAPPDDLIQRWHELIRQRYKSKDDAGVIAVHCVAGLGRAPVMAAVALIEMTSMDAMDAVEKIRERQKGAINARQLKYLQAYKRTTNKSNPPCGCALM</sequence>
<proteinExistence type="inferred from homology"/>
<dbReference type="InterPro" id="IPR050561">
    <property type="entry name" value="PTP"/>
</dbReference>
<dbReference type="PROSITE" id="PS50054">
    <property type="entry name" value="TYR_PHOSPHATASE_DUAL"/>
    <property type="match status" value="1"/>
</dbReference>
<keyword evidence="7" id="KW-0449">Lipoprotein</keyword>
<dbReference type="PROSITE" id="PS50056">
    <property type="entry name" value="TYR_PHOSPHATASE_2"/>
    <property type="match status" value="1"/>
</dbReference>
<dbReference type="EC" id="3.1.3.48" evidence="2"/>
<evidence type="ECO:0000259" key="11">
    <source>
        <dbReference type="PROSITE" id="PS50056"/>
    </source>
</evidence>
<protein>
    <recommendedName>
        <fullName evidence="2">protein-tyrosine-phosphatase</fullName>
        <ecNumber evidence="2">3.1.3.48</ecNumber>
    </recommendedName>
</protein>
<evidence type="ECO:0000256" key="5">
    <source>
        <dbReference type="ARBA" id="ARBA00022912"/>
    </source>
</evidence>
<evidence type="ECO:0000259" key="10">
    <source>
        <dbReference type="PROSITE" id="PS50054"/>
    </source>
</evidence>
<name>A0A7S2AGP4_9DINO</name>
<dbReference type="EMBL" id="HBGQ01006356">
    <property type="protein sequence ID" value="CAD9367183.1"/>
    <property type="molecule type" value="Transcribed_RNA"/>
</dbReference>
<gene>
    <name evidence="12" type="ORF">AAND1436_LOCUS3228</name>
</gene>
<keyword evidence="3" id="KW-0488">Methylation</keyword>
<dbReference type="InterPro" id="IPR029021">
    <property type="entry name" value="Prot-tyrosine_phosphatase-like"/>
</dbReference>
<comment type="catalytic activity">
    <reaction evidence="9">
        <text>O-phospho-L-tyrosyl-[protein] + H2O = L-tyrosyl-[protein] + phosphate</text>
        <dbReference type="Rhea" id="RHEA:10684"/>
        <dbReference type="Rhea" id="RHEA-COMP:10136"/>
        <dbReference type="Rhea" id="RHEA-COMP:20101"/>
        <dbReference type="ChEBI" id="CHEBI:15377"/>
        <dbReference type="ChEBI" id="CHEBI:43474"/>
        <dbReference type="ChEBI" id="CHEBI:46858"/>
        <dbReference type="ChEBI" id="CHEBI:61978"/>
        <dbReference type="EC" id="3.1.3.48"/>
    </reaction>
</comment>
<keyword evidence="6" id="KW-1015">Disulfide bond</keyword>
<dbReference type="PANTHER" id="PTHR23339">
    <property type="entry name" value="TYROSINE SPECIFIC PROTEIN PHOSPHATASE AND DUAL SPECIFICITY PROTEIN PHOSPHATASE"/>
    <property type="match status" value="1"/>
</dbReference>
<dbReference type="InterPro" id="IPR003595">
    <property type="entry name" value="Tyr_Pase_cat"/>
</dbReference>
<feature type="domain" description="Tyrosine specific protein phosphatases" evidence="11">
    <location>
        <begin position="78"/>
        <end position="146"/>
    </location>
</feature>
<comment type="similarity">
    <text evidence="1">Belongs to the protein-tyrosine phosphatase family.</text>
</comment>
<accession>A0A7S2AGP4</accession>
<dbReference type="Gene3D" id="3.90.190.10">
    <property type="entry name" value="Protein tyrosine phosphatase superfamily"/>
    <property type="match status" value="1"/>
</dbReference>
<keyword evidence="5" id="KW-0904">Protein phosphatase</keyword>
<evidence type="ECO:0000256" key="4">
    <source>
        <dbReference type="ARBA" id="ARBA00022801"/>
    </source>
</evidence>
<evidence type="ECO:0000256" key="8">
    <source>
        <dbReference type="ARBA" id="ARBA00023289"/>
    </source>
</evidence>
<evidence type="ECO:0000256" key="2">
    <source>
        <dbReference type="ARBA" id="ARBA00013064"/>
    </source>
</evidence>
<reference evidence="12" key="1">
    <citation type="submission" date="2021-01" db="EMBL/GenBank/DDBJ databases">
        <authorList>
            <person name="Corre E."/>
            <person name="Pelletier E."/>
            <person name="Niang G."/>
            <person name="Scheremetjew M."/>
            <person name="Finn R."/>
            <person name="Kale V."/>
            <person name="Holt S."/>
            <person name="Cochrane G."/>
            <person name="Meng A."/>
            <person name="Brown T."/>
            <person name="Cohen L."/>
        </authorList>
    </citation>
    <scope>NUCLEOTIDE SEQUENCE</scope>
    <source>
        <strain evidence="12">CCMP2222</strain>
    </source>
</reference>
<evidence type="ECO:0000256" key="9">
    <source>
        <dbReference type="ARBA" id="ARBA00051722"/>
    </source>
</evidence>
<dbReference type="SMART" id="SM00404">
    <property type="entry name" value="PTPc_motif"/>
    <property type="match status" value="1"/>
</dbReference>
<evidence type="ECO:0000256" key="6">
    <source>
        <dbReference type="ARBA" id="ARBA00023157"/>
    </source>
</evidence>
<dbReference type="InterPro" id="IPR020422">
    <property type="entry name" value="TYR_PHOSPHATASE_DUAL_dom"/>
</dbReference>